<dbReference type="Proteomes" id="UP000054359">
    <property type="component" value="Unassembled WGS sequence"/>
</dbReference>
<dbReference type="EMBL" id="KK116427">
    <property type="protein sequence ID" value="KFM67747.1"/>
    <property type="molecule type" value="Genomic_DNA"/>
</dbReference>
<evidence type="ECO:0000313" key="2">
    <source>
        <dbReference type="EMBL" id="KFM67747.1"/>
    </source>
</evidence>
<dbReference type="InterPro" id="IPR052831">
    <property type="entry name" value="Apoptosis_promoter"/>
</dbReference>
<dbReference type="PANTHER" id="PTHR48190:SF2">
    <property type="entry name" value="PROGRAMMED CELL DEATH PROTEIN 7"/>
    <property type="match status" value="1"/>
</dbReference>
<proteinExistence type="predicted"/>
<dbReference type="PANTHER" id="PTHR48190">
    <property type="entry name" value="PROGRAMMED CELL DEATH PROTEIN 7"/>
    <property type="match status" value="1"/>
</dbReference>
<evidence type="ECO:0000313" key="3">
    <source>
        <dbReference type="Proteomes" id="UP000054359"/>
    </source>
</evidence>
<dbReference type="GO" id="GO:0005689">
    <property type="term" value="C:U12-type spliceosomal complex"/>
    <property type="evidence" value="ECO:0007669"/>
    <property type="project" value="TreeGrafter"/>
</dbReference>
<organism evidence="2 3">
    <name type="scientific">Stegodyphus mimosarum</name>
    <name type="common">African social velvet spider</name>
    <dbReference type="NCBI Taxonomy" id="407821"/>
    <lineage>
        <taxon>Eukaryota</taxon>
        <taxon>Metazoa</taxon>
        <taxon>Ecdysozoa</taxon>
        <taxon>Arthropoda</taxon>
        <taxon>Chelicerata</taxon>
        <taxon>Arachnida</taxon>
        <taxon>Araneae</taxon>
        <taxon>Araneomorphae</taxon>
        <taxon>Entelegynae</taxon>
        <taxon>Eresoidea</taxon>
        <taxon>Eresidae</taxon>
        <taxon>Stegodyphus</taxon>
    </lineage>
</organism>
<accession>A0A087TRK8</accession>
<keyword evidence="1" id="KW-0175">Coiled coil</keyword>
<reference evidence="2 3" key="1">
    <citation type="submission" date="2013-11" db="EMBL/GenBank/DDBJ databases">
        <title>Genome sequencing of Stegodyphus mimosarum.</title>
        <authorList>
            <person name="Bechsgaard J."/>
        </authorList>
    </citation>
    <scope>NUCLEOTIDE SEQUENCE [LARGE SCALE GENOMIC DNA]</scope>
</reference>
<dbReference type="AlphaFoldDB" id="A0A087TRK8"/>
<feature type="coiled-coil region" evidence="1">
    <location>
        <begin position="482"/>
        <end position="562"/>
    </location>
</feature>
<dbReference type="OrthoDB" id="296187at2759"/>
<dbReference type="Pfam" id="PF16021">
    <property type="entry name" value="PDCD7"/>
    <property type="match status" value="1"/>
</dbReference>
<sequence>MTEYRTQYNITDNEWRVDNTSKCTVESFPFSGQSGASIETHKLSNSVMYPPQYNSAESNLSMPSFNRKAQMRSAVHSSNISTANPFEMPSQVLSNIGNNSMPLTYGPGDPQVFNVNQMQPSFSNFTKSNFSQIQNNFTNVSQSVNSSSPYVPVNDHKSCASRSMPQLPVHTAQSSFNYNGLPPGNQPNILNPETCHRNINREIGNGKVPFCGSEANMKESSNWQSSTGVSVSRTQPQEQFTVSHIQTTCSSPFAVRTPQIDNVVPPIPLNQVNNFNRFLNNIPNNFGPQQPMRFFYTPSMPPPPMLPNCEMPPPPMPFENKVQVGAAYNPKQNFYSNTNILTAPPPSLLSTAYPPPQFSSQNITVACDGKSNTSVTSYQNNFSGAVKVCSEKERLLSEFLQRFGQKKQKEKKDNLTVVEFRTALKISLSLSKMLFVAKCNLTKLLQSDEDSWQAEMKRVSQMKSQLADICNMLSNPNNILVIQKKLKRIKKKRELKQKQKEEALCEKMKAEQNRKVLNQEIDKWLDSIKEKNMKLKREAEMKKEADNILSEVRRKIHEAKRTIEKLKVFEKLRNARKANAFQKGLFILPEHDESFENKMSVLKETMLKQLSDYEAEERALKVMLETEQEGQLEEEALWRIKKIKTLQQKKQRHIYECLFGDTEEPSPEDPLYLFYQHQNSANSSIESLVQI</sequence>
<dbReference type="InterPro" id="IPR031974">
    <property type="entry name" value="PDCD7"/>
</dbReference>
<feature type="non-terminal residue" evidence="2">
    <location>
        <position position="691"/>
    </location>
</feature>
<gene>
    <name evidence="2" type="ORF">X975_17601</name>
</gene>
<protein>
    <submittedName>
        <fullName evidence="2">Programmed cell death protein 7</fullName>
    </submittedName>
</protein>
<name>A0A087TRK8_STEMI</name>
<keyword evidence="3" id="KW-1185">Reference proteome</keyword>
<evidence type="ECO:0000256" key="1">
    <source>
        <dbReference type="SAM" id="Coils"/>
    </source>
</evidence>
<dbReference type="STRING" id="407821.A0A087TRK8"/>